<proteinExistence type="predicted"/>
<protein>
    <submittedName>
        <fullName evidence="1">Uncharacterized protein</fullName>
    </submittedName>
</protein>
<dbReference type="Proteomes" id="UP000555448">
    <property type="component" value="Unassembled WGS sequence"/>
</dbReference>
<dbReference type="EMBL" id="JACHLR010000001">
    <property type="protein sequence ID" value="MBB4857081.1"/>
    <property type="molecule type" value="Genomic_DNA"/>
</dbReference>
<evidence type="ECO:0000313" key="2">
    <source>
        <dbReference type="Proteomes" id="UP000555448"/>
    </source>
</evidence>
<gene>
    <name evidence="1" type="ORF">HNO88_000378</name>
</gene>
<evidence type="ECO:0000313" key="1">
    <source>
        <dbReference type="EMBL" id="MBB4857081.1"/>
    </source>
</evidence>
<dbReference type="RefSeq" id="WP_184242185.1">
    <property type="nucleotide sequence ID" value="NZ_JACHLR010000001.1"/>
</dbReference>
<name>A0A7W7K6H9_9SPHN</name>
<dbReference type="Gene3D" id="3.60.15.10">
    <property type="entry name" value="Ribonuclease Z/Hydroxyacylglutathione hydrolase-like"/>
    <property type="match status" value="1"/>
</dbReference>
<accession>A0A7W7K6H9</accession>
<dbReference type="SUPFAM" id="SSF56281">
    <property type="entry name" value="Metallo-hydrolase/oxidoreductase"/>
    <property type="match status" value="1"/>
</dbReference>
<dbReference type="InterPro" id="IPR036866">
    <property type="entry name" value="RibonucZ/Hydroxyglut_hydro"/>
</dbReference>
<organism evidence="1 2">
    <name type="scientific">Novosphingobium chloroacetimidivorans</name>
    <dbReference type="NCBI Taxonomy" id="1428314"/>
    <lineage>
        <taxon>Bacteria</taxon>
        <taxon>Pseudomonadati</taxon>
        <taxon>Pseudomonadota</taxon>
        <taxon>Alphaproteobacteria</taxon>
        <taxon>Sphingomonadales</taxon>
        <taxon>Sphingomonadaceae</taxon>
        <taxon>Novosphingobium</taxon>
    </lineage>
</organism>
<sequence>MTRKLNVVLLTLLVLIAVPFTWLLLNASTRGIEIKPVTIAQLRNLAASVPGQAPTQVRYEVVGHRRVTSDLLAAGSGLRPLPFVIRAYELVGPDGTLVTIDRGLSADLAEQRGIADFDPVAHAAVSRALAAAPVHLTLATDMHHTGMHEAPPALGTGRPGRYKLANAPYAVVPGVVVIPTSSIVPGQRMVYVRLVDGREVLFTGDVAPINISWEDERPPARIVTGLFVDHDREEIGAWLRTIGALRSAAPRLHIVTGHDQHLPRMLVQGFIERPVQRHRRSR</sequence>
<keyword evidence="2" id="KW-1185">Reference proteome</keyword>
<comment type="caution">
    <text evidence="1">The sequence shown here is derived from an EMBL/GenBank/DDBJ whole genome shotgun (WGS) entry which is preliminary data.</text>
</comment>
<dbReference type="AlphaFoldDB" id="A0A7W7K6H9"/>
<reference evidence="1 2" key="1">
    <citation type="submission" date="2020-08" db="EMBL/GenBank/DDBJ databases">
        <title>Functional genomics of gut bacteria from endangered species of beetles.</title>
        <authorList>
            <person name="Carlos-Shanley C."/>
        </authorList>
    </citation>
    <scope>NUCLEOTIDE SEQUENCE [LARGE SCALE GENOMIC DNA]</scope>
    <source>
        <strain evidence="1 2">S00245</strain>
    </source>
</reference>